<dbReference type="Gene3D" id="3.60.15.10">
    <property type="entry name" value="Ribonuclease Z/Hydroxyacylglutathione hydrolase-like"/>
    <property type="match status" value="1"/>
</dbReference>
<feature type="domain" description="Metallo-beta-lactamase" evidence="1">
    <location>
        <begin position="23"/>
        <end position="228"/>
    </location>
</feature>
<dbReference type="GO" id="GO:0016787">
    <property type="term" value="F:hydrolase activity"/>
    <property type="evidence" value="ECO:0007669"/>
    <property type="project" value="UniProtKB-KW"/>
</dbReference>
<name>A0A2T2XJ04_9FIRM</name>
<dbReference type="InterPro" id="IPR037482">
    <property type="entry name" value="ST1585_MBL-fold"/>
</dbReference>
<dbReference type="AlphaFoldDB" id="A0A2T2XJ04"/>
<organism evidence="2 3">
    <name type="scientific">Sulfobacillus benefaciens</name>
    <dbReference type="NCBI Taxonomy" id="453960"/>
    <lineage>
        <taxon>Bacteria</taxon>
        <taxon>Bacillati</taxon>
        <taxon>Bacillota</taxon>
        <taxon>Clostridia</taxon>
        <taxon>Eubacteriales</taxon>
        <taxon>Clostridiales Family XVII. Incertae Sedis</taxon>
        <taxon>Sulfobacillus</taxon>
    </lineage>
</organism>
<dbReference type="InterPro" id="IPR036866">
    <property type="entry name" value="RibonucZ/Hydroxyglut_hydro"/>
</dbReference>
<dbReference type="EMBL" id="PXYW01000009">
    <property type="protein sequence ID" value="PSR34437.1"/>
    <property type="molecule type" value="Genomic_DNA"/>
</dbReference>
<evidence type="ECO:0000313" key="3">
    <source>
        <dbReference type="Proteomes" id="UP000242972"/>
    </source>
</evidence>
<accession>A0A2T2XJ04</accession>
<reference evidence="2 3" key="1">
    <citation type="journal article" date="2014" name="BMC Genomics">
        <title>Comparison of environmental and isolate Sulfobacillus genomes reveals diverse carbon, sulfur, nitrogen, and hydrogen metabolisms.</title>
        <authorList>
            <person name="Justice N.B."/>
            <person name="Norman A."/>
            <person name="Brown C.T."/>
            <person name="Singh A."/>
            <person name="Thomas B.C."/>
            <person name="Banfield J.F."/>
        </authorList>
    </citation>
    <scope>NUCLEOTIDE SEQUENCE [LARGE SCALE GENOMIC DNA]</scope>
    <source>
        <strain evidence="2">AMDSBA4</strain>
    </source>
</reference>
<dbReference type="SMART" id="SM00849">
    <property type="entry name" value="Lactamase_B"/>
    <property type="match status" value="1"/>
</dbReference>
<dbReference type="InterPro" id="IPR001279">
    <property type="entry name" value="Metallo-B-lactamas"/>
</dbReference>
<gene>
    <name evidence="2" type="ORF">C7B46_05415</name>
</gene>
<dbReference type="SUPFAM" id="SSF56281">
    <property type="entry name" value="Metallo-hydrolase/oxidoreductase"/>
    <property type="match status" value="1"/>
</dbReference>
<sequence>MAVTEVGEDLFLVDLHEAGRPFRSSAYIIRGPEPTLIETGSSNCFTYVADGLKTLGYAPVDLKHIVVTHVHLDHAGGAGRMMEAAPYAVLHANRRATPHLIDPTRLEAGSRAVYGSALESLFGAILPVPHDRVQVQEDGSILELGNGRRLTFYDTPGHAKHHSCIWDNVTRGIFSGDMVGIRYRFEGVGDNVIYGFPTTSPPDFDPEVMLASLDRLQAMNPNVIYHTHFGPTAPASEAFAFTRRGIFAIQQILDRLPDDATAQMAEEELRAYLSKDLEGRTHLDDLSDLALDIYLNAQGMIVYKQKKKAGKL</sequence>
<evidence type="ECO:0000259" key="1">
    <source>
        <dbReference type="SMART" id="SM00849"/>
    </source>
</evidence>
<proteinExistence type="predicted"/>
<comment type="caution">
    <text evidence="2">The sequence shown here is derived from an EMBL/GenBank/DDBJ whole genome shotgun (WGS) entry which is preliminary data.</text>
</comment>
<dbReference type="Proteomes" id="UP000242972">
    <property type="component" value="Unassembled WGS sequence"/>
</dbReference>
<dbReference type="InterPro" id="IPR050855">
    <property type="entry name" value="NDM-1-like"/>
</dbReference>
<dbReference type="Pfam" id="PF00753">
    <property type="entry name" value="Lactamase_B"/>
    <property type="match status" value="1"/>
</dbReference>
<dbReference type="PANTHER" id="PTHR42951">
    <property type="entry name" value="METALLO-BETA-LACTAMASE DOMAIN-CONTAINING"/>
    <property type="match status" value="1"/>
</dbReference>
<evidence type="ECO:0000313" key="2">
    <source>
        <dbReference type="EMBL" id="PSR34437.1"/>
    </source>
</evidence>
<protein>
    <submittedName>
        <fullName evidence="2">MBL fold metallo-hydrolase</fullName>
    </submittedName>
</protein>
<dbReference type="PANTHER" id="PTHR42951:SF22">
    <property type="entry name" value="METALLO BETA-LACTAMASE SUPERFAMILY LIPOPROTEIN"/>
    <property type="match status" value="1"/>
</dbReference>
<dbReference type="CDD" id="cd07726">
    <property type="entry name" value="ST1585-like_MBL-fold"/>
    <property type="match status" value="1"/>
</dbReference>
<keyword evidence="2" id="KW-0378">Hydrolase</keyword>